<feature type="compositionally biased region" description="Polar residues" evidence="1">
    <location>
        <begin position="235"/>
        <end position="255"/>
    </location>
</feature>
<dbReference type="AlphaFoldDB" id="A0AAE0CZ48"/>
<feature type="compositionally biased region" description="Acidic residues" evidence="1">
    <location>
        <begin position="326"/>
        <end position="339"/>
    </location>
</feature>
<feature type="compositionally biased region" description="Polar residues" evidence="1">
    <location>
        <begin position="532"/>
        <end position="548"/>
    </location>
</feature>
<feature type="region of interest" description="Disordered" evidence="1">
    <location>
        <begin position="532"/>
        <end position="588"/>
    </location>
</feature>
<feature type="region of interest" description="Disordered" evidence="1">
    <location>
        <begin position="288"/>
        <end position="339"/>
    </location>
</feature>
<dbReference type="EMBL" id="VYYT01000610">
    <property type="protein sequence ID" value="KAK2731116.1"/>
    <property type="molecule type" value="Genomic_DNA"/>
</dbReference>
<proteinExistence type="predicted"/>
<evidence type="ECO:0000313" key="2">
    <source>
        <dbReference type="EMBL" id="KAK2731116.1"/>
    </source>
</evidence>
<gene>
    <name evidence="2" type="ORF">CKAH01_09187</name>
</gene>
<reference evidence="2" key="1">
    <citation type="submission" date="2023-02" db="EMBL/GenBank/DDBJ databases">
        <title>Colletotrichum kahawae CIFC_Que2 genome sequencing and assembly.</title>
        <authorList>
            <person name="Baroncelli R."/>
        </authorList>
    </citation>
    <scope>NUCLEOTIDE SEQUENCE</scope>
    <source>
        <strain evidence="2">CIFC_Que2</strain>
    </source>
</reference>
<dbReference type="Gene3D" id="1.25.40.10">
    <property type="entry name" value="Tetratricopeptide repeat domain"/>
    <property type="match status" value="1"/>
</dbReference>
<sequence>MDPLSIATSAIALAETAANLLATTASLSVSLILEQISIWLYELVKNIKNVNIRISDLSNEVKALSDALMSIGRMVLKCQTQALTLAHLDQRMWELIQSTLMDCKFNIDGLNQLLTNLKREYDPEKNVISRLLKKSSMHFYFTTHKDEIHGYVNKLYKSNCAMQTTLGVITVALNLRASESQEILFQELQKLKGLVKEALTEARRIDTTSDSSCKRQSRNLEELALAAKQFHIQTSSTASTQHTFPDIGSTASSWGGSEIGGITQSRRKSIERWNASWDLTSVAESIEENTSAASSGDQLATGTAMDGDNSLHDRDKQAEQPTREDDMQEDDSDNDSDVENDFLRNFEELAYDSFLARNYSKAEQFLRMAVERSTGDVATAPNFKQLQMQLALCCCLQDKWDHAAGIIESLPKARSAESIPRLVILQAIVIANVAGNQLEEAVKSCKILLQGRKRVFGKESIEYRQCLWLLATIHDKQGNTYDAEGVRWSLRGWKPTDLGIMSSARDYILENDSLIRSIFAITNEESIYRVQSTGTDHGASTSSGSIPESRSEEDISGHWKTLMPKTTPDGEARAVQEDSGEVQIGETDTGKECIFQSVPDIQFNLLT</sequence>
<name>A0AAE0CZ48_COLKA</name>
<feature type="region of interest" description="Disordered" evidence="1">
    <location>
        <begin position="235"/>
        <end position="260"/>
    </location>
</feature>
<dbReference type="InterPro" id="IPR011990">
    <property type="entry name" value="TPR-like_helical_dom_sf"/>
</dbReference>
<dbReference type="Proteomes" id="UP001281614">
    <property type="component" value="Unassembled WGS sequence"/>
</dbReference>
<organism evidence="2 3">
    <name type="scientific">Colletotrichum kahawae</name>
    <name type="common">Coffee berry disease fungus</name>
    <dbReference type="NCBI Taxonomy" id="34407"/>
    <lineage>
        <taxon>Eukaryota</taxon>
        <taxon>Fungi</taxon>
        <taxon>Dikarya</taxon>
        <taxon>Ascomycota</taxon>
        <taxon>Pezizomycotina</taxon>
        <taxon>Sordariomycetes</taxon>
        <taxon>Hypocreomycetidae</taxon>
        <taxon>Glomerellales</taxon>
        <taxon>Glomerellaceae</taxon>
        <taxon>Colletotrichum</taxon>
        <taxon>Colletotrichum gloeosporioides species complex</taxon>
    </lineage>
</organism>
<evidence type="ECO:0000313" key="3">
    <source>
        <dbReference type="Proteomes" id="UP001281614"/>
    </source>
</evidence>
<feature type="compositionally biased region" description="Basic and acidic residues" evidence="1">
    <location>
        <begin position="309"/>
        <end position="325"/>
    </location>
</feature>
<protein>
    <submittedName>
        <fullName evidence="2">Hsp70 family protein</fullName>
    </submittedName>
</protein>
<comment type="caution">
    <text evidence="2">The sequence shown here is derived from an EMBL/GenBank/DDBJ whole genome shotgun (WGS) entry which is preliminary data.</text>
</comment>
<evidence type="ECO:0000256" key="1">
    <source>
        <dbReference type="SAM" id="MobiDB-lite"/>
    </source>
</evidence>
<accession>A0AAE0CZ48</accession>
<keyword evidence="3" id="KW-1185">Reference proteome</keyword>
<feature type="compositionally biased region" description="Polar residues" evidence="1">
    <location>
        <begin position="288"/>
        <end position="301"/>
    </location>
</feature>